<evidence type="ECO:0000313" key="1">
    <source>
        <dbReference type="EMBL" id="JAE03608.1"/>
    </source>
</evidence>
<name>A0A0A9F5U3_ARUDO</name>
<dbReference type="EMBL" id="GBRH01194288">
    <property type="protein sequence ID" value="JAE03608.1"/>
    <property type="molecule type" value="Transcribed_RNA"/>
</dbReference>
<accession>A0A0A9F5U3</accession>
<organism evidence="1">
    <name type="scientific">Arundo donax</name>
    <name type="common">Giant reed</name>
    <name type="synonym">Donax arundinaceus</name>
    <dbReference type="NCBI Taxonomy" id="35708"/>
    <lineage>
        <taxon>Eukaryota</taxon>
        <taxon>Viridiplantae</taxon>
        <taxon>Streptophyta</taxon>
        <taxon>Embryophyta</taxon>
        <taxon>Tracheophyta</taxon>
        <taxon>Spermatophyta</taxon>
        <taxon>Magnoliopsida</taxon>
        <taxon>Liliopsida</taxon>
        <taxon>Poales</taxon>
        <taxon>Poaceae</taxon>
        <taxon>PACMAD clade</taxon>
        <taxon>Arundinoideae</taxon>
        <taxon>Arundineae</taxon>
        <taxon>Arundo</taxon>
    </lineage>
</organism>
<proteinExistence type="predicted"/>
<reference evidence="1" key="2">
    <citation type="journal article" date="2015" name="Data Brief">
        <title>Shoot transcriptome of the giant reed, Arundo donax.</title>
        <authorList>
            <person name="Barrero R.A."/>
            <person name="Guerrero F.D."/>
            <person name="Moolhuijzen P."/>
            <person name="Goolsby J.A."/>
            <person name="Tidwell J."/>
            <person name="Bellgard S.E."/>
            <person name="Bellgard M.I."/>
        </authorList>
    </citation>
    <scope>NUCLEOTIDE SEQUENCE</scope>
    <source>
        <tissue evidence="1">Shoot tissue taken approximately 20 cm above the soil surface</tissue>
    </source>
</reference>
<sequence>MILLARVQALPTAMGIRVPSRQHQAVERIFNSRHGHPQQAHRVQSSTWLILEPRVTESRMILRLLKEHGLLPASRGRLQFSYHHN</sequence>
<dbReference type="AlphaFoldDB" id="A0A0A9F5U3"/>
<reference evidence="1" key="1">
    <citation type="submission" date="2014-09" db="EMBL/GenBank/DDBJ databases">
        <authorList>
            <person name="Magalhaes I.L.F."/>
            <person name="Oliveira U."/>
            <person name="Santos F.R."/>
            <person name="Vidigal T.H.D.A."/>
            <person name="Brescovit A.D."/>
            <person name="Santos A.J."/>
        </authorList>
    </citation>
    <scope>NUCLEOTIDE SEQUENCE</scope>
    <source>
        <tissue evidence="1">Shoot tissue taken approximately 20 cm above the soil surface</tissue>
    </source>
</reference>
<protein>
    <submittedName>
        <fullName evidence="1">Uncharacterized protein</fullName>
    </submittedName>
</protein>